<evidence type="ECO:0000259" key="10">
    <source>
        <dbReference type="Pfam" id="PF13519"/>
    </source>
</evidence>
<keyword evidence="6" id="KW-0281">Fimbrium</keyword>
<comment type="subcellular location">
    <subcellularLocation>
        <location evidence="1">Fimbrium</location>
    </subcellularLocation>
</comment>
<dbReference type="Pfam" id="PF05567">
    <property type="entry name" value="T4P_PilY1"/>
    <property type="match status" value="1"/>
</dbReference>
<dbReference type="SUPFAM" id="SSF50998">
    <property type="entry name" value="Quinoprotein alcohol dehydrogenase-like"/>
    <property type="match status" value="1"/>
</dbReference>
<evidence type="ECO:0000259" key="9">
    <source>
        <dbReference type="Pfam" id="PF05567"/>
    </source>
</evidence>
<evidence type="ECO:0000256" key="7">
    <source>
        <dbReference type="SAM" id="MobiDB-lite"/>
    </source>
</evidence>
<dbReference type="Gene3D" id="3.40.50.410">
    <property type="entry name" value="von Willebrand factor, type A domain"/>
    <property type="match status" value="2"/>
</dbReference>
<evidence type="ECO:0000313" key="12">
    <source>
        <dbReference type="Proteomes" id="UP000250079"/>
    </source>
</evidence>
<name>A0A2Z2NMG6_9GAMM</name>
<evidence type="ECO:0000256" key="1">
    <source>
        <dbReference type="ARBA" id="ARBA00004561"/>
    </source>
</evidence>
<dbReference type="GO" id="GO:0046872">
    <property type="term" value="F:metal ion binding"/>
    <property type="evidence" value="ECO:0007669"/>
    <property type="project" value="UniProtKB-KW"/>
</dbReference>
<evidence type="ECO:0000256" key="4">
    <source>
        <dbReference type="ARBA" id="ARBA00022723"/>
    </source>
</evidence>
<dbReference type="SUPFAM" id="SSF53300">
    <property type="entry name" value="vWA-like"/>
    <property type="match status" value="1"/>
</dbReference>
<dbReference type="Pfam" id="PF13519">
    <property type="entry name" value="VWA_2"/>
    <property type="match status" value="1"/>
</dbReference>
<dbReference type="EMBL" id="CP018632">
    <property type="protein sequence ID" value="ASJ72393.1"/>
    <property type="molecule type" value="Genomic_DNA"/>
</dbReference>
<evidence type="ECO:0000256" key="2">
    <source>
        <dbReference type="ARBA" id="ARBA00008387"/>
    </source>
</evidence>
<dbReference type="OrthoDB" id="7156875at2"/>
<gene>
    <name evidence="11" type="primary">pilY1</name>
    <name evidence="11" type="ORF">IMCC3135_11515</name>
</gene>
<dbReference type="KEGG" id="gai:IMCC3135_11515"/>
<proteinExistence type="inferred from homology"/>
<evidence type="ECO:0000256" key="5">
    <source>
        <dbReference type="ARBA" id="ARBA00022837"/>
    </source>
</evidence>
<protein>
    <submittedName>
        <fullName evidence="11">Type IV pilus biogenesis factor PilY1</fullName>
    </submittedName>
</protein>
<dbReference type="InterPro" id="IPR002035">
    <property type="entry name" value="VWF_A"/>
</dbReference>
<feature type="region of interest" description="Disordered" evidence="7">
    <location>
        <begin position="1357"/>
        <end position="1419"/>
    </location>
</feature>
<dbReference type="RefSeq" id="WP_088917705.1">
    <property type="nucleotide sequence ID" value="NZ_CP018632.1"/>
</dbReference>
<evidence type="ECO:0000313" key="11">
    <source>
        <dbReference type="EMBL" id="ASJ72393.1"/>
    </source>
</evidence>
<accession>A0A2Z2NMG6</accession>
<dbReference type="Proteomes" id="UP000250079">
    <property type="component" value="Chromosome"/>
</dbReference>
<evidence type="ECO:0000256" key="6">
    <source>
        <dbReference type="ARBA" id="ARBA00023263"/>
    </source>
</evidence>
<feature type="compositionally biased region" description="Polar residues" evidence="7">
    <location>
        <begin position="1385"/>
        <end position="1394"/>
    </location>
</feature>
<feature type="chain" id="PRO_5016285800" evidence="8">
    <location>
        <begin position="39"/>
        <end position="1466"/>
    </location>
</feature>
<dbReference type="InterPro" id="IPR008707">
    <property type="entry name" value="B-propeller_PilY1"/>
</dbReference>
<organism evidence="11 12">
    <name type="scientific">Granulosicoccus antarcticus IMCC3135</name>
    <dbReference type="NCBI Taxonomy" id="1192854"/>
    <lineage>
        <taxon>Bacteria</taxon>
        <taxon>Pseudomonadati</taxon>
        <taxon>Pseudomonadota</taxon>
        <taxon>Gammaproteobacteria</taxon>
        <taxon>Chromatiales</taxon>
        <taxon>Granulosicoccaceae</taxon>
        <taxon>Granulosicoccus</taxon>
    </lineage>
</organism>
<dbReference type="InterPro" id="IPR036465">
    <property type="entry name" value="vWFA_dom_sf"/>
</dbReference>
<feature type="compositionally biased region" description="Acidic residues" evidence="7">
    <location>
        <begin position="1360"/>
        <end position="1383"/>
    </location>
</feature>
<feature type="region of interest" description="Disordered" evidence="7">
    <location>
        <begin position="575"/>
        <end position="612"/>
    </location>
</feature>
<keyword evidence="3" id="KW-1029">Fimbrium biogenesis</keyword>
<reference evidence="11 12" key="1">
    <citation type="submission" date="2016-12" db="EMBL/GenBank/DDBJ databases">
        <authorList>
            <person name="Song W.-J."/>
            <person name="Kurnit D.M."/>
        </authorList>
    </citation>
    <scope>NUCLEOTIDE SEQUENCE [LARGE SCALE GENOMIC DNA]</scope>
    <source>
        <strain evidence="11 12">IMCC3135</strain>
    </source>
</reference>
<dbReference type="InterPro" id="IPR011047">
    <property type="entry name" value="Quinoprotein_ADH-like_sf"/>
</dbReference>
<keyword evidence="4" id="KW-0479">Metal-binding</keyword>
<sequence>MNNNQYNSVRYQRQGQNLSGLLKGGLLGLVTAFSSAYADDTEVFFGQVDSSTNIYPNVMFVLDTSGSMDFSDVGYTGTRLERMRIALNEILDSSSNINVGLMRFNGHLGGGAVLYPVTGIDEQTCTINDCGNVVLSSQVKANNDDMEQTISDGEMTPNGTILSLGDYTTTSTSYYYDNRGRRRSTETTTSNPQLVSVRFQDLDIPAGVQITAAELEFTAYSGGYTNSNLTIRGHDTDDAPTIGTTDYYLRDLPVTTAHIDWQPSYWFTDNEYQSPDIKNIVQEIVDRPGWCGGQSMAFIVDGSGERAAYAYSSNSTSEAPRLRITYDSTTIPEDKGCSEFSALAQINNSADDAYEVVSGGSVDSFKPVKLPMSGGENSSTPVLTRLHFRELSIPTGAVVESAVLEFEVDKRRTGSLALNLQAENTDSAPDFQANSYWISGQSLVSNPVTWTITDEWADDTKVTSPDLAAQVQSIINRPGWQMDNDIAIVISRSGYSSNYRQFKSYDDEKAAAPKLRVTYKANLGDDVISNAAFRTARDDMKTIVDNLTAYDGTPIVSAYYEAVQYMLGKEVDYGRQRGDSSRPGRQYHRVSHPDSYTGGTVSADPGCTESNPESTNCISENIQGDPVYITPLAESCQANHIVFLSDGEPSSNTATTKIKNLIGADSCTSAGVTGLETCGRELATWLNETDHNENMSRNQNISTHTVGFNIESSFLADLAASGGGRYYDASSSEDLVSAFQNILVNVLAVDTSFVSPGATVNQFNRLTNRNDVYFALFKPDSTPTWSGNLKRYYVGADDKGNVVIQDSNENAAVDDESGFFLDTANSWWSDTVDGGSVELGGAAEQVSLDGPEGYSDRRVFTFVDDDIPANGAILNASAQQLDENNSRITTGDLGLNSGNTITDTLRRIQLLKWARGVDVKDEDNDGYENDVREHLGDPMHSQPVILNYNETGGTKSTIFMGTNEGFLHAIEHENGTELFSFIPKELLPNLNEFYENQQATNHLYGLDGSISVLHDDQNNNVLIDAGEKTQLYLGMRRGGNHYYAFDVSDRLNPKLLWQIDGGTGDFEQLGQSWSKPIPTTISYNGDERAVVIFAGGYDTNQDPNTANLAATQTEDSIGNAIYIVDADTGERLWVGQGSAGGDALFTDMDYSIPSDIRIIDIDGNGLADQMYVGDMGGQLWRFDFQPYHQSGTLVYGGVMAKLNGGSASEARRFYNEPDVALVSSEGERFLSVSFGSGWRAHPLNERVEDRFYMIRSNSIYLRPDDYGKNTGTEATPSWQPITEADLVNVTDDLDPELNDYGWMLEMEDSGEKVISSSITINNQIIFTSYEPTATGDSCSVAIGGGSVYVVNVLNGAPTVDLDDSDEDSSDTDETDETDEDDDSNVLANYSSSSLSKEDRKVTLQQDGIPPSPTALITETDGNIGTTVLVSTEKVDVDFDNLTQRTYWQDNGQGNLSPDEITAEVGE</sequence>
<keyword evidence="8" id="KW-0732">Signal</keyword>
<evidence type="ECO:0000256" key="3">
    <source>
        <dbReference type="ARBA" id="ARBA00022558"/>
    </source>
</evidence>
<keyword evidence="5" id="KW-0106">Calcium</keyword>
<feature type="domain" description="PilY1 beta-propeller" evidence="9">
    <location>
        <begin position="956"/>
        <end position="1184"/>
    </location>
</feature>
<comment type="similarity">
    <text evidence="2">Belongs to the PilY1 family.</text>
</comment>
<feature type="signal peptide" evidence="8">
    <location>
        <begin position="1"/>
        <end position="38"/>
    </location>
</feature>
<feature type="domain" description="VWFA" evidence="10">
    <location>
        <begin position="58"/>
        <end position="107"/>
    </location>
</feature>
<keyword evidence="12" id="KW-1185">Reference proteome</keyword>
<evidence type="ECO:0000256" key="8">
    <source>
        <dbReference type="SAM" id="SignalP"/>
    </source>
</evidence>
<dbReference type="GO" id="GO:0009289">
    <property type="term" value="C:pilus"/>
    <property type="evidence" value="ECO:0007669"/>
    <property type="project" value="UniProtKB-SubCell"/>
</dbReference>